<evidence type="ECO:0000256" key="7">
    <source>
        <dbReference type="SAM" id="MobiDB-lite"/>
    </source>
</evidence>
<feature type="transmembrane region" description="Helical" evidence="8">
    <location>
        <begin position="280"/>
        <end position="313"/>
    </location>
</feature>
<evidence type="ECO:0000259" key="9">
    <source>
        <dbReference type="PROSITE" id="PS50222"/>
    </source>
</evidence>
<protein>
    <recommendedName>
        <fullName evidence="9">EF-hand domain-containing protein</fullName>
    </recommendedName>
</protein>
<dbReference type="GO" id="GO:0005509">
    <property type="term" value="F:calcium ion binding"/>
    <property type="evidence" value="ECO:0007669"/>
    <property type="project" value="InterPro"/>
</dbReference>
<feature type="region of interest" description="Disordered" evidence="7">
    <location>
        <begin position="882"/>
        <end position="912"/>
    </location>
</feature>
<comment type="subcellular location">
    <subcellularLocation>
        <location evidence="1">Endomembrane system</location>
        <topology evidence="1">Multi-pass membrane protein</topology>
    </subcellularLocation>
</comment>
<dbReference type="Pfam" id="PF05090">
    <property type="entry name" value="HTTM"/>
    <property type="match status" value="1"/>
</dbReference>
<comment type="caution">
    <text evidence="10">The sequence shown here is derived from an EMBL/GenBank/DDBJ whole genome shotgun (WGS) entry which is preliminary data.</text>
</comment>
<evidence type="ECO:0000256" key="6">
    <source>
        <dbReference type="ARBA" id="ARBA00023239"/>
    </source>
</evidence>
<organism evidence="10 12">
    <name type="scientific">Didymodactylos carnosus</name>
    <dbReference type="NCBI Taxonomy" id="1234261"/>
    <lineage>
        <taxon>Eukaryota</taxon>
        <taxon>Metazoa</taxon>
        <taxon>Spiralia</taxon>
        <taxon>Gnathifera</taxon>
        <taxon>Rotifera</taxon>
        <taxon>Eurotatoria</taxon>
        <taxon>Bdelloidea</taxon>
        <taxon>Philodinida</taxon>
        <taxon>Philodinidae</taxon>
        <taxon>Didymodactylos</taxon>
    </lineage>
</organism>
<dbReference type="GO" id="GO:0012505">
    <property type="term" value="C:endomembrane system"/>
    <property type="evidence" value="ECO:0007669"/>
    <property type="project" value="UniProtKB-SubCell"/>
</dbReference>
<dbReference type="InterPro" id="IPR053935">
    <property type="entry name" value="VKGC_lumenal_dom"/>
</dbReference>
<dbReference type="InterPro" id="IPR011992">
    <property type="entry name" value="EF-hand-dom_pair"/>
</dbReference>
<dbReference type="GO" id="GO:0008488">
    <property type="term" value="F:gamma-glutamyl carboxylase activity"/>
    <property type="evidence" value="ECO:0007669"/>
    <property type="project" value="InterPro"/>
</dbReference>
<dbReference type="PANTHER" id="PTHR12639">
    <property type="entry name" value="VITAMIN K-DEPENDENT GAMMA-CARBOXYLASE"/>
    <property type="match status" value="1"/>
</dbReference>
<evidence type="ECO:0000313" key="11">
    <source>
        <dbReference type="EMBL" id="CAF3705132.1"/>
    </source>
</evidence>
<dbReference type="SMART" id="SM00054">
    <property type="entry name" value="EFh"/>
    <property type="match status" value="1"/>
</dbReference>
<evidence type="ECO:0000256" key="8">
    <source>
        <dbReference type="SAM" id="Phobius"/>
    </source>
</evidence>
<dbReference type="GO" id="GO:0019842">
    <property type="term" value="F:vitamin binding"/>
    <property type="evidence" value="ECO:0007669"/>
    <property type="project" value="TreeGrafter"/>
</dbReference>
<feature type="transmembrane region" description="Helical" evidence="8">
    <location>
        <begin position="449"/>
        <end position="467"/>
    </location>
</feature>
<dbReference type="Proteomes" id="UP000681722">
    <property type="component" value="Unassembled WGS sequence"/>
</dbReference>
<keyword evidence="3 8" id="KW-1133">Transmembrane helix</keyword>
<dbReference type="Pfam" id="PF22777">
    <property type="entry name" value="VKGC_lumenal_dom"/>
    <property type="match status" value="1"/>
</dbReference>
<reference evidence="10" key="1">
    <citation type="submission" date="2021-02" db="EMBL/GenBank/DDBJ databases">
        <authorList>
            <person name="Nowell W R."/>
        </authorList>
    </citation>
    <scope>NUCLEOTIDE SEQUENCE</scope>
</reference>
<keyword evidence="4 8" id="KW-0472">Membrane</keyword>
<dbReference type="SUPFAM" id="SSF47473">
    <property type="entry name" value="EF-hand"/>
    <property type="match status" value="1"/>
</dbReference>
<dbReference type="InterPro" id="IPR007782">
    <property type="entry name" value="VKG_COase"/>
</dbReference>
<dbReference type="InterPro" id="IPR011020">
    <property type="entry name" value="HTTM-like"/>
</dbReference>
<feature type="compositionally biased region" description="Basic and acidic residues" evidence="7">
    <location>
        <begin position="886"/>
        <end position="904"/>
    </location>
</feature>
<evidence type="ECO:0000256" key="2">
    <source>
        <dbReference type="ARBA" id="ARBA00022692"/>
    </source>
</evidence>
<evidence type="ECO:0000256" key="3">
    <source>
        <dbReference type="ARBA" id="ARBA00022989"/>
    </source>
</evidence>
<dbReference type="EMBL" id="CAJNOQ010001904">
    <property type="protein sequence ID" value="CAF0926611.1"/>
    <property type="molecule type" value="Genomic_DNA"/>
</dbReference>
<gene>
    <name evidence="10" type="ORF">GPM918_LOCUS9952</name>
    <name evidence="11" type="ORF">SRO942_LOCUS9953</name>
</gene>
<evidence type="ECO:0000313" key="10">
    <source>
        <dbReference type="EMBL" id="CAF0926611.1"/>
    </source>
</evidence>
<feature type="domain" description="EF-hand" evidence="9">
    <location>
        <begin position="105"/>
        <end position="140"/>
    </location>
</feature>
<dbReference type="InterPro" id="IPR002048">
    <property type="entry name" value="EF_hand_dom"/>
</dbReference>
<dbReference type="SMART" id="SM00752">
    <property type="entry name" value="HTTM"/>
    <property type="match status" value="1"/>
</dbReference>
<evidence type="ECO:0000256" key="5">
    <source>
        <dbReference type="ARBA" id="ARBA00023157"/>
    </source>
</evidence>
<dbReference type="InterPro" id="IPR053934">
    <property type="entry name" value="HTTM_dom"/>
</dbReference>
<keyword evidence="5" id="KW-1015">Disulfide bond</keyword>
<dbReference type="PROSITE" id="PS50222">
    <property type="entry name" value="EF_HAND_2"/>
    <property type="match status" value="1"/>
</dbReference>
<keyword evidence="6" id="KW-0456">Lyase</keyword>
<accession>A0A814BCL3</accession>
<evidence type="ECO:0000256" key="1">
    <source>
        <dbReference type="ARBA" id="ARBA00004127"/>
    </source>
</evidence>
<dbReference type="OrthoDB" id="206689at2759"/>
<proteinExistence type="predicted"/>
<dbReference type="PANTHER" id="PTHR12639:SF6">
    <property type="entry name" value="VITAMIN K-DEPENDENT GAMMA-CARBOXYLASE"/>
    <property type="match status" value="1"/>
</dbReference>
<dbReference type="AlphaFoldDB" id="A0A814BCL3"/>
<name>A0A814BCL3_9BILA</name>
<dbReference type="Gene3D" id="1.10.238.10">
    <property type="entry name" value="EF-hand"/>
    <property type="match status" value="1"/>
</dbReference>
<feature type="transmembrane region" description="Helical" evidence="8">
    <location>
        <begin position="406"/>
        <end position="428"/>
    </location>
</feature>
<evidence type="ECO:0000313" key="12">
    <source>
        <dbReference type="Proteomes" id="UP000663829"/>
    </source>
</evidence>
<dbReference type="Proteomes" id="UP000663829">
    <property type="component" value="Unassembled WGS sequence"/>
</dbReference>
<feature type="transmembrane region" description="Helical" evidence="8">
    <location>
        <begin position="354"/>
        <end position="372"/>
    </location>
</feature>
<evidence type="ECO:0000256" key="4">
    <source>
        <dbReference type="ARBA" id="ARBA00023136"/>
    </source>
</evidence>
<sequence length="912" mass="107692">MGSNASIMLQQDDIQNICQETGFTSKQVQRLYSRFKSLDKRNCGFLTREDLLCIPEVSINPLGERLIDVIIQDFGEGNKINFKQFVVLLARFRRGKTKISNEYNTRESKLRFLFDMYDRNHDLKIDRNELLEVLKMMVGDEQIATIADHTIGELVSTNGFDCFSHNVLTKKDVNFNQVRFWFLMVRANDSTKGSISRMRRLFGFDFSDFQSWDSFLKLMNRPEDPSSLAVLRILFGILMMLDIPQERGMSHADIYYPNEDTECQFPLFNFLKPFRAEYMVLVYFIMFIGAVGITLGLFYRLSTILFTIPYWYIFFLDKTSWNNHSYLYGLIGFQLMSLDGLFRKKIRDSHVPLWNYTIIRFQIFIVYFIAGLKKTDLDWVTGYSMDTLGTHWVFSPFRSFMTVEQITLILVHVCGLIFDLFIGFVLFFDRSRSIGIFFCVAFHLMNSQLFNIGMFSYTMLCTIPIFFHNNWPRRFIRNNFPKFVSSLFVKSDTPQYSESCLYSKDDIKSEDQTRTQSKSTTVNSSVKYAHTKPTFRHKFFTIISVLYLMEQSFLPYSHFITKLNEHGYDNIDLKFDIWRSMNGRFNQRQVDPRVDLLNEAKWSPFSDTSWLKPLLTNLSDWRTRMQQIENDLSNKSQDVLVTFVADFPGLHLENFIPYDLNTTIEVLEGKIIVEHISEKKNMTLDVGDKTIVPNGDYHNVYTISSSPSCYMYVYINQSDVEILTLWDKYYNISDRLLNDTIDRNKPHYPEMEDVDLVRLSYENVFEQIRDKTLHELLNLSEDYSLNNNKTTNWTTIRSSFESSMNKSIVKRLEYKLNWKERTQKRFRSFFNKKLIQFKRCYHIVELAFRSVFLKEDFFQLVQDKFYSDEDLIDDNEAEMTTLKPTKVHDTKKTAGDKSDRRDSTKSSSKKKK</sequence>
<keyword evidence="12" id="KW-1185">Reference proteome</keyword>
<dbReference type="EMBL" id="CAJOBC010001904">
    <property type="protein sequence ID" value="CAF3705132.1"/>
    <property type="molecule type" value="Genomic_DNA"/>
</dbReference>
<keyword evidence="2 8" id="KW-0812">Transmembrane</keyword>